<dbReference type="SMART" id="SM00342">
    <property type="entry name" value="HTH_ARAC"/>
    <property type="match status" value="1"/>
</dbReference>
<dbReference type="InterPro" id="IPR018062">
    <property type="entry name" value="HTH_AraC-typ_CS"/>
</dbReference>
<name>A0ABX3F6T6_9VIBR</name>
<dbReference type="InterPro" id="IPR009057">
    <property type="entry name" value="Homeodomain-like_sf"/>
</dbReference>
<protein>
    <recommendedName>
        <fullName evidence="4">HTH araC/xylS-type domain-containing protein</fullName>
    </recommendedName>
</protein>
<organism evidence="5 6">
    <name type="scientific">Vibrio ponticus</name>
    <dbReference type="NCBI Taxonomy" id="265668"/>
    <lineage>
        <taxon>Bacteria</taxon>
        <taxon>Pseudomonadati</taxon>
        <taxon>Pseudomonadota</taxon>
        <taxon>Gammaproteobacteria</taxon>
        <taxon>Vibrionales</taxon>
        <taxon>Vibrionaceae</taxon>
        <taxon>Vibrio</taxon>
    </lineage>
</organism>
<sequence length="238" mass="27370">MSIKSKTFRLFESNEFQASLMLKRKHVVSFNCKGIISYKGCVINVTEGEAITLPKNKLIHCFLYGTGCSTITVHRYYDDVSKVWYSSSMVTDYVNAFTELDQVELANIMFIETALNHYIRLEIARTCRSREYKADLVEKIKRLVIQDLRKDWGVKDVCAQVFLSESSLYRTLRAEKTSFTALIQDIRLVYAKELLVSSRLSIGEISYNSGFNSTSYFGNKFKAKYGMSPTYCRNLSKC</sequence>
<gene>
    <name evidence="5" type="ORF">BIY21_04650</name>
</gene>
<dbReference type="PANTHER" id="PTHR43280">
    <property type="entry name" value="ARAC-FAMILY TRANSCRIPTIONAL REGULATOR"/>
    <property type="match status" value="1"/>
</dbReference>
<keyword evidence="3" id="KW-0804">Transcription</keyword>
<dbReference type="SUPFAM" id="SSF46689">
    <property type="entry name" value="Homeodomain-like"/>
    <property type="match status" value="1"/>
</dbReference>
<evidence type="ECO:0000256" key="2">
    <source>
        <dbReference type="ARBA" id="ARBA00023125"/>
    </source>
</evidence>
<dbReference type="RefSeq" id="WP_075652412.1">
    <property type="nucleotide sequence ID" value="NZ_AP019658.1"/>
</dbReference>
<proteinExistence type="predicted"/>
<dbReference type="Proteomes" id="UP000186206">
    <property type="component" value="Unassembled WGS sequence"/>
</dbReference>
<evidence type="ECO:0000256" key="1">
    <source>
        <dbReference type="ARBA" id="ARBA00023015"/>
    </source>
</evidence>
<comment type="caution">
    <text evidence="5">The sequence shown here is derived from an EMBL/GenBank/DDBJ whole genome shotgun (WGS) entry which is preliminary data.</text>
</comment>
<keyword evidence="1" id="KW-0805">Transcription regulation</keyword>
<evidence type="ECO:0000259" key="4">
    <source>
        <dbReference type="PROSITE" id="PS01124"/>
    </source>
</evidence>
<dbReference type="PANTHER" id="PTHR43280:SF2">
    <property type="entry name" value="HTH-TYPE TRANSCRIPTIONAL REGULATOR EXSA"/>
    <property type="match status" value="1"/>
</dbReference>
<reference evidence="5 6" key="1">
    <citation type="submission" date="2016-09" db="EMBL/GenBank/DDBJ databases">
        <title>Genomic Taxonomy of the Vibrionaceae.</title>
        <authorList>
            <person name="Gonzalez-Castillo A."/>
            <person name="Gomez-Gil B."/>
            <person name="Enciso-Ibarra K."/>
        </authorList>
    </citation>
    <scope>NUCLEOTIDE SEQUENCE [LARGE SCALE GENOMIC DNA]</scope>
    <source>
        <strain evidence="5 6">CAIM 1731</strain>
    </source>
</reference>
<keyword evidence="6" id="KW-1185">Reference proteome</keyword>
<dbReference type="EMBL" id="MJMI01000142">
    <property type="protein sequence ID" value="OLQ85532.1"/>
    <property type="molecule type" value="Genomic_DNA"/>
</dbReference>
<feature type="domain" description="HTH araC/xylS-type" evidence="4">
    <location>
        <begin position="138"/>
        <end position="235"/>
    </location>
</feature>
<dbReference type="Pfam" id="PF12833">
    <property type="entry name" value="HTH_18"/>
    <property type="match status" value="1"/>
</dbReference>
<evidence type="ECO:0000256" key="3">
    <source>
        <dbReference type="ARBA" id="ARBA00023163"/>
    </source>
</evidence>
<evidence type="ECO:0000313" key="6">
    <source>
        <dbReference type="Proteomes" id="UP000186206"/>
    </source>
</evidence>
<evidence type="ECO:0000313" key="5">
    <source>
        <dbReference type="EMBL" id="OLQ85532.1"/>
    </source>
</evidence>
<dbReference type="InterPro" id="IPR018060">
    <property type="entry name" value="HTH_AraC"/>
</dbReference>
<keyword evidence="2" id="KW-0238">DNA-binding</keyword>
<dbReference type="Gene3D" id="1.10.10.60">
    <property type="entry name" value="Homeodomain-like"/>
    <property type="match status" value="1"/>
</dbReference>
<accession>A0ABX3F6T6</accession>
<dbReference type="PROSITE" id="PS01124">
    <property type="entry name" value="HTH_ARAC_FAMILY_2"/>
    <property type="match status" value="1"/>
</dbReference>
<dbReference type="PROSITE" id="PS00041">
    <property type="entry name" value="HTH_ARAC_FAMILY_1"/>
    <property type="match status" value="1"/>
</dbReference>